<dbReference type="EMBL" id="DRZM01000213">
    <property type="protein sequence ID" value="HHP05556.1"/>
    <property type="molecule type" value="Genomic_DNA"/>
</dbReference>
<protein>
    <recommendedName>
        <fullName evidence="3">Carboxypeptidase regulatory-like domain-containing protein</fullName>
    </recommendedName>
</protein>
<keyword evidence="1" id="KW-1133">Transmembrane helix</keyword>
<keyword evidence="1" id="KW-0812">Transmembrane</keyword>
<proteinExistence type="predicted"/>
<evidence type="ECO:0000256" key="1">
    <source>
        <dbReference type="SAM" id="Phobius"/>
    </source>
</evidence>
<feature type="transmembrane region" description="Helical" evidence="1">
    <location>
        <begin position="589"/>
        <end position="609"/>
    </location>
</feature>
<reference evidence="2" key="1">
    <citation type="journal article" date="2020" name="mSystems">
        <title>Genome- and Community-Level Interaction Insights into Carbon Utilization and Element Cycling Functions of Hydrothermarchaeota in Hydrothermal Sediment.</title>
        <authorList>
            <person name="Zhou Z."/>
            <person name="Liu Y."/>
            <person name="Xu W."/>
            <person name="Pan J."/>
            <person name="Luo Z.H."/>
            <person name="Li M."/>
        </authorList>
    </citation>
    <scope>NUCLEOTIDE SEQUENCE [LARGE SCALE GENOMIC DNA]</scope>
    <source>
        <strain evidence="2">SpSt-1125</strain>
    </source>
</reference>
<name>A0A7J3X8N4_THEPE</name>
<comment type="caution">
    <text evidence="2">The sequence shown here is derived from an EMBL/GenBank/DDBJ whole genome shotgun (WGS) entry which is preliminary data.</text>
</comment>
<sequence>MRLVGTLVAAVLLLSLQVALAEVLPVVRVDYVEVLELSQGRWSSRYVQLSGNTLRIRSSAEVLVLRTDPSSGLTPVDVLVDGSKPILPEGAGFLWGSLVLQLGGKPREVLVRFDSSQPLDALSLLLGVPRGSLEPGANLTVPEIPGLQPAGFTLTCLVSDPRALWEVVGGGFFVVNKTEVSLLGERLYAVSAIAPRNTLQVGRGFLKCSYGYLYFAPLAYAQLIVPGAAPLLYVNHPSYNGSAHSNIIAGNPPHLALLTEPQDVGLASYNVRVSVLQKEDLCLGRVSFRVLLPPGATQVGESVALGSNTTILLRFYREGVAAADVIVTTPPPTLVVEPPFHSLFIEILDRAGERLPEGTAVLFQEGRLVSSARVADGTAFFCGLTPGDYVLMVYRWGSLVARRPLRVPAGESSFTANATSFEVRFFRQGLGELLRNFTLVIRRGSVVESFTGDDHALVRGVPPGNYTFEVWAEGRLLSTFNFTVSPETGSQSFTIPAYYLAVKVLDALDRPLEGAVVVLRGSDLAVNRSTGPKGVANMGILPPGVYDLRVLIGGAEFKERVHLQSDAVKTIRTEVLVVVGGRAILLRHVLLAASAVLAILLVLALLSIIRRLARRRSGVVEV</sequence>
<organism evidence="2">
    <name type="scientific">Thermofilum pendens</name>
    <dbReference type="NCBI Taxonomy" id="2269"/>
    <lineage>
        <taxon>Archaea</taxon>
        <taxon>Thermoproteota</taxon>
        <taxon>Thermoprotei</taxon>
        <taxon>Thermofilales</taxon>
        <taxon>Thermofilaceae</taxon>
        <taxon>Thermofilum</taxon>
    </lineage>
</organism>
<evidence type="ECO:0000313" key="2">
    <source>
        <dbReference type="EMBL" id="HHP05556.1"/>
    </source>
</evidence>
<gene>
    <name evidence="2" type="ORF">ENM88_07435</name>
</gene>
<dbReference type="InterPro" id="IPR008969">
    <property type="entry name" value="CarboxyPept-like_regulatory"/>
</dbReference>
<evidence type="ECO:0008006" key="3">
    <source>
        <dbReference type="Google" id="ProtNLM"/>
    </source>
</evidence>
<accession>A0A7J3X8N4</accession>
<dbReference type="AlphaFoldDB" id="A0A7J3X8N4"/>
<dbReference type="SUPFAM" id="SSF49464">
    <property type="entry name" value="Carboxypeptidase regulatory domain-like"/>
    <property type="match status" value="1"/>
</dbReference>
<keyword evidence="1" id="KW-0472">Membrane</keyword>